<proteinExistence type="predicted"/>
<dbReference type="AlphaFoldDB" id="A0A9E2W5Q6"/>
<reference evidence="4" key="1">
    <citation type="submission" date="2021-06" db="EMBL/GenBank/DDBJ databases">
        <authorList>
            <person name="Huq M.A."/>
        </authorList>
    </citation>
    <scope>NUCLEOTIDE SEQUENCE</scope>
    <source>
        <strain evidence="4">MAH-26</strain>
    </source>
</reference>
<dbReference type="RefSeq" id="WP_217792638.1">
    <property type="nucleotide sequence ID" value="NZ_JAHSPG010000013.1"/>
</dbReference>
<dbReference type="EMBL" id="JAHSPG010000013">
    <property type="protein sequence ID" value="MBV4358908.1"/>
    <property type="molecule type" value="Genomic_DNA"/>
</dbReference>
<keyword evidence="5" id="KW-1185">Reference proteome</keyword>
<evidence type="ECO:0000259" key="2">
    <source>
        <dbReference type="Pfam" id="PF10162"/>
    </source>
</evidence>
<sequence length="314" mass="33817">MKQTIGILLMLISIYAKASSCKATKNGNWETAATWSCGHVPAAGDNVTIDAGFTVTVTGNNTVAIGNLDISGTLDFTNGSKISLGSASVVVIHSGGDITGGNPGAKLVFPSYTIKGSFAVTGPYYFNNNGQGVGAAPLPLTLVSFTASLQQNQQVILYWRTANEENIHFFQIESTDYETSGWLPVDTISPMAPAGGSYSYAFNDRNKLNGDRYYRLKIVDRDGKYVFSKIIVVTSHQTATFSVKPTLVNNSMTVDLPSSGPAEVSIFNTFGQLVKTLTSDNQSLSIDVSMLSRGLYFLKLVQGKNSYTTRFFKQ</sequence>
<dbReference type="Pfam" id="PF18962">
    <property type="entry name" value="Por_Secre_tail"/>
    <property type="match status" value="1"/>
</dbReference>
<accession>A0A9E2W5Q6</accession>
<evidence type="ECO:0000256" key="1">
    <source>
        <dbReference type="SAM" id="SignalP"/>
    </source>
</evidence>
<protein>
    <submittedName>
        <fullName evidence="4">T9SS type A sorting domain-containing protein</fullName>
    </submittedName>
</protein>
<feature type="domain" description="Secretion system C-terminal sorting" evidence="3">
    <location>
        <begin position="249"/>
        <end position="310"/>
    </location>
</feature>
<evidence type="ECO:0000313" key="5">
    <source>
        <dbReference type="Proteomes" id="UP000812270"/>
    </source>
</evidence>
<comment type="caution">
    <text evidence="4">The sequence shown here is derived from an EMBL/GenBank/DDBJ whole genome shotgun (WGS) entry which is preliminary data.</text>
</comment>
<dbReference type="NCBIfam" id="TIGR04183">
    <property type="entry name" value="Por_Secre_tail"/>
    <property type="match status" value="1"/>
</dbReference>
<feature type="domain" description="G8" evidence="2">
    <location>
        <begin position="34"/>
        <end position="106"/>
    </location>
</feature>
<name>A0A9E2W5Q6_9BACT</name>
<dbReference type="InterPro" id="IPR019316">
    <property type="entry name" value="G8_domain"/>
</dbReference>
<dbReference type="Pfam" id="PF10162">
    <property type="entry name" value="G8"/>
    <property type="match status" value="1"/>
</dbReference>
<dbReference type="Proteomes" id="UP000812270">
    <property type="component" value="Unassembled WGS sequence"/>
</dbReference>
<organism evidence="4 5">
    <name type="scientific">Pinibacter aurantiacus</name>
    <dbReference type="NCBI Taxonomy" id="2851599"/>
    <lineage>
        <taxon>Bacteria</taxon>
        <taxon>Pseudomonadati</taxon>
        <taxon>Bacteroidota</taxon>
        <taxon>Chitinophagia</taxon>
        <taxon>Chitinophagales</taxon>
        <taxon>Chitinophagaceae</taxon>
        <taxon>Pinibacter</taxon>
    </lineage>
</organism>
<evidence type="ECO:0000259" key="3">
    <source>
        <dbReference type="Pfam" id="PF18962"/>
    </source>
</evidence>
<evidence type="ECO:0000313" key="4">
    <source>
        <dbReference type="EMBL" id="MBV4358908.1"/>
    </source>
</evidence>
<feature type="chain" id="PRO_5038628493" evidence="1">
    <location>
        <begin position="19"/>
        <end position="314"/>
    </location>
</feature>
<feature type="signal peptide" evidence="1">
    <location>
        <begin position="1"/>
        <end position="18"/>
    </location>
</feature>
<dbReference type="InterPro" id="IPR026444">
    <property type="entry name" value="Secre_tail"/>
</dbReference>
<gene>
    <name evidence="4" type="ORF">KTO63_17205</name>
</gene>
<keyword evidence="1" id="KW-0732">Signal</keyword>